<feature type="transmembrane region" description="Helical" evidence="16">
    <location>
        <begin position="222"/>
        <end position="242"/>
    </location>
</feature>
<feature type="transmembrane region" description="Helical" evidence="16">
    <location>
        <begin position="302"/>
        <end position="323"/>
    </location>
</feature>
<keyword evidence="9" id="KW-0249">Electron transport</keyword>
<evidence type="ECO:0000256" key="5">
    <source>
        <dbReference type="ARBA" id="ARBA00022475"/>
    </source>
</evidence>
<dbReference type="InterPro" id="IPR051410">
    <property type="entry name" value="Ferric/Cupric_Reductase"/>
</dbReference>
<dbReference type="Gene3D" id="3.40.50.80">
    <property type="entry name" value="Nucleotide-binding domain of ferredoxin-NADP reductase (FNR) module"/>
    <property type="match status" value="1"/>
</dbReference>
<dbReference type="AlphaFoldDB" id="A0A0J9XIC4"/>
<dbReference type="EMBL" id="CCBN010000019">
    <property type="protein sequence ID" value="CDO57183.1"/>
    <property type="molecule type" value="Genomic_DNA"/>
</dbReference>
<dbReference type="GO" id="GO:0006826">
    <property type="term" value="P:iron ion transport"/>
    <property type="evidence" value="ECO:0007669"/>
    <property type="project" value="TreeGrafter"/>
</dbReference>
<feature type="transmembrane region" description="Helical" evidence="16">
    <location>
        <begin position="527"/>
        <end position="546"/>
    </location>
</feature>
<name>A0A0J9XIC4_GEOCN</name>
<dbReference type="SFLD" id="SFLDG01168">
    <property type="entry name" value="Ferric_reductase_subgroup_(FRE"/>
    <property type="match status" value="1"/>
</dbReference>
<evidence type="ECO:0000313" key="18">
    <source>
        <dbReference type="EMBL" id="CDO57183.1"/>
    </source>
</evidence>
<sequence length="725" mass="82994">MAGSLAAAQKAGIRSHLALACWNTALKWDFECAAKENAVPCLCTNEPFLGTVLACIREKIEDEPSINHAYQHIQNNCKYNGKVMFSFGKLDDLYYHSRPYIVSPEQATELTKDKGSYLQNPVNTESDEFDIQFRAAYIAKRQYDLGTVFGGIILFYWLVVAIVGVSLNFIAEKYPEILFKNSPTVNYIRKSLVLPATFKENHGRPVKLFMNMYMTAPTRGQSLILLGYFLLNVILVCVKYDLYSDNPYVPSVQLQTLKYLGTRTGIMSFTQIPLVILFASRNNIFIKLTGWSYDTMQVYHRWVARVMMIHALIHSVCYTGVGIFGNTVIYRWQEVINWRFGNMATYAGIFMVLMAINAFRARYYDVFYFFHKVFYVFFIVGISRHCWDFGWMGWVWASLSVHLLERGARVYNTILSGLHNEAHAELFDDNTFRVSVKYSKRWALGPGQYCYIRILHKNLFWQAHPFSVYSSPDEEDKNIQFAIKAQNGATKTIADYLSKQPNRSARLPVMIEGPYGHHAPIEKYDTIFLMAGGMGVTATYAYALHLKRLAKRGQKIVFLWIIQNTTPLEWFGEELLSLTGNPNIELQIYITRKFTARTFSGADSDEEIEDDIDEDLEKGFGVAADYSSNASGLTHTNSQRTLRGRPSLQKMLPSQRFQDQFGYCLYDKRPNIPEEVSKFLNGMNGNMAIVSCGPPILVDAIRKSIVENIEETEGRVDYFEEAFSW</sequence>
<feature type="transmembrane region" description="Helical" evidence="16">
    <location>
        <begin position="343"/>
        <end position="361"/>
    </location>
</feature>
<dbReference type="InterPro" id="IPR017938">
    <property type="entry name" value="Riboflavin_synthase-like_b-brl"/>
</dbReference>
<evidence type="ECO:0000256" key="6">
    <source>
        <dbReference type="ARBA" id="ARBA00022630"/>
    </source>
</evidence>
<feature type="transmembrane region" description="Helical" evidence="16">
    <location>
        <begin position="262"/>
        <end position="281"/>
    </location>
</feature>
<comment type="subcellular location">
    <subcellularLocation>
        <location evidence="1">Cell membrane</location>
        <topology evidence="1">Multi-pass membrane protein</topology>
    </subcellularLocation>
</comment>
<keyword evidence="19" id="KW-1185">Reference proteome</keyword>
<dbReference type="CDD" id="cd06186">
    <property type="entry name" value="NOX_Duox_like_FAD_NADP"/>
    <property type="match status" value="1"/>
</dbReference>
<keyword evidence="7 16" id="KW-0812">Transmembrane</keyword>
<comment type="caution">
    <text evidence="18">The sequence shown here is derived from an EMBL/GenBank/DDBJ whole genome shotgun (WGS) entry which is preliminary data.</text>
</comment>
<evidence type="ECO:0000256" key="16">
    <source>
        <dbReference type="SAM" id="Phobius"/>
    </source>
</evidence>
<evidence type="ECO:0000256" key="14">
    <source>
        <dbReference type="ARBA" id="ARBA00023180"/>
    </source>
</evidence>
<evidence type="ECO:0000256" key="8">
    <source>
        <dbReference type="ARBA" id="ARBA00022827"/>
    </source>
</evidence>
<proteinExistence type="inferred from homology"/>
<dbReference type="OrthoDB" id="167398at2759"/>
<dbReference type="Pfam" id="PF08022">
    <property type="entry name" value="FAD_binding_8"/>
    <property type="match status" value="1"/>
</dbReference>
<dbReference type="Gene3D" id="2.40.30.10">
    <property type="entry name" value="Translation factors"/>
    <property type="match status" value="1"/>
</dbReference>
<accession>A0A0J9XIC4</accession>
<evidence type="ECO:0000256" key="4">
    <source>
        <dbReference type="ARBA" id="ARBA00022448"/>
    </source>
</evidence>
<keyword evidence="13 16" id="KW-0472">Membrane</keyword>
<comment type="catalytic activity">
    <reaction evidence="15">
        <text>2 a Fe(II)-siderophore + NADP(+) + H(+) = 2 a Fe(III)-siderophore + NADPH</text>
        <dbReference type="Rhea" id="RHEA:28795"/>
        <dbReference type="Rhea" id="RHEA-COMP:11342"/>
        <dbReference type="Rhea" id="RHEA-COMP:11344"/>
        <dbReference type="ChEBI" id="CHEBI:15378"/>
        <dbReference type="ChEBI" id="CHEBI:29033"/>
        <dbReference type="ChEBI" id="CHEBI:29034"/>
        <dbReference type="ChEBI" id="CHEBI:57783"/>
        <dbReference type="ChEBI" id="CHEBI:58349"/>
        <dbReference type="EC" id="1.16.1.9"/>
    </reaction>
</comment>
<dbReference type="SUPFAM" id="SSF52343">
    <property type="entry name" value="Ferredoxin reductase-like, C-terminal NADP-linked domain"/>
    <property type="match status" value="1"/>
</dbReference>
<dbReference type="InterPro" id="IPR013121">
    <property type="entry name" value="Fe_red_NAD-bd_6"/>
</dbReference>
<feature type="transmembrane region" description="Helical" evidence="16">
    <location>
        <begin position="148"/>
        <end position="171"/>
    </location>
</feature>
<keyword evidence="8" id="KW-0274">FAD</keyword>
<dbReference type="GO" id="GO:0006879">
    <property type="term" value="P:intracellular iron ion homeostasis"/>
    <property type="evidence" value="ECO:0007669"/>
    <property type="project" value="TreeGrafter"/>
</dbReference>
<evidence type="ECO:0000256" key="9">
    <source>
        <dbReference type="ARBA" id="ARBA00022982"/>
    </source>
</evidence>
<protein>
    <recommendedName>
        <fullName evidence="3">ferric-chelate reductase (NADPH)</fullName>
        <ecNumber evidence="3">1.16.1.9</ecNumber>
    </recommendedName>
</protein>
<dbReference type="STRING" id="1173061.A0A0J9XIC4"/>
<dbReference type="PANTHER" id="PTHR32361:SF9">
    <property type="entry name" value="FERRIC REDUCTASE TRANSMEMBRANE COMPONENT 3-RELATED"/>
    <property type="match status" value="1"/>
</dbReference>
<keyword evidence="14" id="KW-0325">Glycoprotein</keyword>
<dbReference type="PROSITE" id="PS51384">
    <property type="entry name" value="FAD_FR"/>
    <property type="match status" value="1"/>
</dbReference>
<evidence type="ECO:0000256" key="13">
    <source>
        <dbReference type="ARBA" id="ARBA00023136"/>
    </source>
</evidence>
<dbReference type="EC" id="1.16.1.9" evidence="3"/>
<evidence type="ECO:0000256" key="1">
    <source>
        <dbReference type="ARBA" id="ARBA00004651"/>
    </source>
</evidence>
<dbReference type="Proteomes" id="UP000242525">
    <property type="component" value="Unassembled WGS sequence"/>
</dbReference>
<dbReference type="SFLD" id="SFLDS00052">
    <property type="entry name" value="Ferric_Reductase_Domain"/>
    <property type="match status" value="1"/>
</dbReference>
<evidence type="ECO:0000313" key="19">
    <source>
        <dbReference type="Proteomes" id="UP000242525"/>
    </source>
</evidence>
<dbReference type="SUPFAM" id="SSF63380">
    <property type="entry name" value="Riboflavin synthase domain-like"/>
    <property type="match status" value="1"/>
</dbReference>
<dbReference type="Pfam" id="PF08030">
    <property type="entry name" value="NAD_binding_6"/>
    <property type="match status" value="1"/>
</dbReference>
<evidence type="ECO:0000256" key="2">
    <source>
        <dbReference type="ARBA" id="ARBA00006278"/>
    </source>
</evidence>
<keyword evidence="4" id="KW-0813">Transport</keyword>
<organism evidence="18 19">
    <name type="scientific">Geotrichum candidum</name>
    <name type="common">Oospora lactis</name>
    <name type="synonym">Dipodascus geotrichum</name>
    <dbReference type="NCBI Taxonomy" id="1173061"/>
    <lineage>
        <taxon>Eukaryota</taxon>
        <taxon>Fungi</taxon>
        <taxon>Dikarya</taxon>
        <taxon>Ascomycota</taxon>
        <taxon>Saccharomycotina</taxon>
        <taxon>Dipodascomycetes</taxon>
        <taxon>Dipodascales</taxon>
        <taxon>Dipodascaceae</taxon>
        <taxon>Geotrichum</taxon>
    </lineage>
</organism>
<dbReference type="Pfam" id="PF01794">
    <property type="entry name" value="Ferric_reduct"/>
    <property type="match status" value="1"/>
</dbReference>
<keyword evidence="12" id="KW-0406">Ion transport</keyword>
<dbReference type="GO" id="GO:0015677">
    <property type="term" value="P:copper ion import"/>
    <property type="evidence" value="ECO:0007669"/>
    <property type="project" value="TreeGrafter"/>
</dbReference>
<reference evidence="18" key="1">
    <citation type="submission" date="2014-03" db="EMBL/GenBank/DDBJ databases">
        <authorList>
            <person name="Casaregola S."/>
        </authorList>
    </citation>
    <scope>NUCLEOTIDE SEQUENCE [LARGE SCALE GENOMIC DNA]</scope>
    <source>
        <strain evidence="18">CLIB 918</strain>
    </source>
</reference>
<dbReference type="PANTHER" id="PTHR32361">
    <property type="entry name" value="FERRIC/CUPRIC REDUCTASE TRANSMEMBRANE COMPONENT"/>
    <property type="match status" value="1"/>
</dbReference>
<keyword evidence="6" id="KW-0285">Flavoprotein</keyword>
<gene>
    <name evidence="18" type="ORF">BN980_GECA19s01132g</name>
</gene>
<dbReference type="InterPro" id="IPR013130">
    <property type="entry name" value="Fe3_Rdtase_TM_dom"/>
</dbReference>
<evidence type="ECO:0000256" key="7">
    <source>
        <dbReference type="ARBA" id="ARBA00022692"/>
    </source>
</evidence>
<feature type="domain" description="FAD-binding FR-type" evidence="17">
    <location>
        <begin position="408"/>
        <end position="521"/>
    </location>
</feature>
<dbReference type="InterPro" id="IPR013112">
    <property type="entry name" value="FAD-bd_8"/>
</dbReference>
<evidence type="ECO:0000256" key="12">
    <source>
        <dbReference type="ARBA" id="ARBA00023065"/>
    </source>
</evidence>
<keyword evidence="10 16" id="KW-1133">Transmembrane helix</keyword>
<evidence type="ECO:0000256" key="11">
    <source>
        <dbReference type="ARBA" id="ARBA00023002"/>
    </source>
</evidence>
<dbReference type="GO" id="GO:0005886">
    <property type="term" value="C:plasma membrane"/>
    <property type="evidence" value="ECO:0007669"/>
    <property type="project" value="UniProtKB-SubCell"/>
</dbReference>
<evidence type="ECO:0000256" key="3">
    <source>
        <dbReference type="ARBA" id="ARBA00012668"/>
    </source>
</evidence>
<keyword evidence="11" id="KW-0560">Oxidoreductase</keyword>
<evidence type="ECO:0000259" key="17">
    <source>
        <dbReference type="PROSITE" id="PS51384"/>
    </source>
</evidence>
<dbReference type="InterPro" id="IPR017927">
    <property type="entry name" value="FAD-bd_FR_type"/>
</dbReference>
<dbReference type="GO" id="GO:0052851">
    <property type="term" value="F:ferric-chelate reductase (NADPH) activity"/>
    <property type="evidence" value="ECO:0007669"/>
    <property type="project" value="UniProtKB-EC"/>
</dbReference>
<evidence type="ECO:0000256" key="15">
    <source>
        <dbReference type="ARBA" id="ARBA00048483"/>
    </source>
</evidence>
<feature type="transmembrane region" description="Helical" evidence="16">
    <location>
        <begin position="373"/>
        <end position="397"/>
    </location>
</feature>
<comment type="similarity">
    <text evidence="2">Belongs to the ferric reductase (FRE) family.</text>
</comment>
<evidence type="ECO:0000256" key="10">
    <source>
        <dbReference type="ARBA" id="ARBA00022989"/>
    </source>
</evidence>
<keyword evidence="5" id="KW-1003">Cell membrane</keyword>
<dbReference type="InterPro" id="IPR039261">
    <property type="entry name" value="FNR_nucleotide-bd"/>
</dbReference>